<keyword evidence="4" id="KW-0238">DNA-binding</keyword>
<feature type="compositionally biased region" description="Basic residues" evidence="8">
    <location>
        <begin position="344"/>
        <end position="362"/>
    </location>
</feature>
<dbReference type="InterPro" id="IPR036390">
    <property type="entry name" value="WH_DNA-bd_sf"/>
</dbReference>
<evidence type="ECO:0000259" key="9">
    <source>
        <dbReference type="PROSITE" id="PS00434"/>
    </source>
</evidence>
<evidence type="ECO:0000256" key="2">
    <source>
        <dbReference type="ARBA" id="ARBA00006403"/>
    </source>
</evidence>
<comment type="subcellular location">
    <subcellularLocation>
        <location evidence="1">Nucleus</location>
    </subcellularLocation>
</comment>
<dbReference type="FunFam" id="1.10.10.10:FF:000027">
    <property type="entry name" value="Heat shock transcription factor 1"/>
    <property type="match status" value="1"/>
</dbReference>
<dbReference type="PRINTS" id="PR00056">
    <property type="entry name" value="HSFDOMAIN"/>
</dbReference>
<protein>
    <recommendedName>
        <fullName evidence="9">HSF-type DNA-binding domain-containing protein</fullName>
    </recommendedName>
</protein>
<gene>
    <name evidence="10" type="ORF">B7P43_G02332</name>
</gene>
<dbReference type="PANTHER" id="PTHR10015:SF427">
    <property type="entry name" value="HEAT SHOCK FACTOR PROTEIN"/>
    <property type="match status" value="1"/>
</dbReference>
<feature type="region of interest" description="Disordered" evidence="8">
    <location>
        <begin position="335"/>
        <end position="376"/>
    </location>
</feature>
<dbReference type="InParanoid" id="A0A2J7PT57"/>
<dbReference type="Proteomes" id="UP000235965">
    <property type="component" value="Unassembled WGS sequence"/>
</dbReference>
<dbReference type="GO" id="GO:0003700">
    <property type="term" value="F:DNA-binding transcription factor activity"/>
    <property type="evidence" value="ECO:0007669"/>
    <property type="project" value="InterPro"/>
</dbReference>
<keyword evidence="3" id="KW-0805">Transcription regulation</keyword>
<feature type="compositionally biased region" description="Polar residues" evidence="8">
    <location>
        <begin position="363"/>
        <end position="376"/>
    </location>
</feature>
<dbReference type="AlphaFoldDB" id="A0A2J7PT57"/>
<evidence type="ECO:0000256" key="5">
    <source>
        <dbReference type="ARBA" id="ARBA00023163"/>
    </source>
</evidence>
<comment type="similarity">
    <text evidence="2 7">Belongs to the HSF family.</text>
</comment>
<evidence type="ECO:0000256" key="3">
    <source>
        <dbReference type="ARBA" id="ARBA00023015"/>
    </source>
</evidence>
<evidence type="ECO:0000313" key="10">
    <source>
        <dbReference type="EMBL" id="PNF19512.1"/>
    </source>
</evidence>
<keyword evidence="5" id="KW-0804">Transcription</keyword>
<proteinExistence type="inferred from homology"/>
<dbReference type="OrthoDB" id="60033at2759"/>
<sequence>MHSIEELGTNVPAFLVKLWKIVEDPETNDLICWSAGGTSFVIRNQARFSRELLPMYYKHNNMASFVRQLNMYGFHKVMSIEAGGLKVDKDEMEFAHQFFLMEHPYLLEHIKRKIPTSKVEEGRTGTKPELMNKVLADVTSMKGRQDSLDSQLSTMKRENEVLWREVAILREKHRKQQQIVNKLIQFLVTMVQSSRNGGIGIKRRYPLMLNDTSHRPSKISQLSEELCNLNSAPATLSPAGPVIHELDTVEQIEDCEANPEKTSEKETFLPSDFCNVVISDDGRQNSTAHLKPYEPPPGSPESITNNPNTEVFFELVDECPLSPSLLLTASPMDVTPAIESPKLPKGKGRARASSAKKRRLRRTNSNPKTSVNAASATPSTFTKALPTVAQEGADLLDMVLPTTVDLDTNINNELVTDVEVSEALLNPDSLECATNAAISAISKMASKNKALKPSESLGSRSISKSSLDGILPASDVTSKKHTSTDLSESAMSDGDASNILDTSDLIRFKQAPSTSSDKIGSPCNMILACTGNNSEEKRFDRSELDSHVDSVQNDLDSLRELLKGEGYSLDANTLLGVCPAIPAFEQDFFKLFGEDPFPATTFENLVEERDNQSTTGGELATYSTNLLDMVDMFEGHEVDEWRSPSTPESNSAVDISLSELNTPQMTVQSPSAKQIK</sequence>
<dbReference type="Gene3D" id="1.10.10.10">
    <property type="entry name" value="Winged helix-like DNA-binding domain superfamily/Winged helix DNA-binding domain"/>
    <property type="match status" value="1"/>
</dbReference>
<name>A0A2J7PT57_9NEOP</name>
<dbReference type="SUPFAM" id="SSF46785">
    <property type="entry name" value="Winged helix' DNA-binding domain"/>
    <property type="match status" value="1"/>
</dbReference>
<dbReference type="GO" id="GO:0005634">
    <property type="term" value="C:nucleus"/>
    <property type="evidence" value="ECO:0007669"/>
    <property type="project" value="UniProtKB-SubCell"/>
</dbReference>
<dbReference type="PROSITE" id="PS00434">
    <property type="entry name" value="HSF_DOMAIN"/>
    <property type="match status" value="1"/>
</dbReference>
<evidence type="ECO:0000256" key="4">
    <source>
        <dbReference type="ARBA" id="ARBA00023125"/>
    </source>
</evidence>
<dbReference type="EMBL" id="NEVH01021921">
    <property type="protein sequence ID" value="PNF19512.1"/>
    <property type="molecule type" value="Genomic_DNA"/>
</dbReference>
<dbReference type="Pfam" id="PF00447">
    <property type="entry name" value="HSF_DNA-bind"/>
    <property type="match status" value="1"/>
</dbReference>
<evidence type="ECO:0000256" key="6">
    <source>
        <dbReference type="ARBA" id="ARBA00023242"/>
    </source>
</evidence>
<reference evidence="10 11" key="1">
    <citation type="submission" date="2017-12" db="EMBL/GenBank/DDBJ databases">
        <title>Hemimetabolous genomes reveal molecular basis of termite eusociality.</title>
        <authorList>
            <person name="Harrison M.C."/>
            <person name="Jongepier E."/>
            <person name="Robertson H.M."/>
            <person name="Arning N."/>
            <person name="Bitard-Feildel T."/>
            <person name="Chao H."/>
            <person name="Childers C.P."/>
            <person name="Dinh H."/>
            <person name="Doddapaneni H."/>
            <person name="Dugan S."/>
            <person name="Gowin J."/>
            <person name="Greiner C."/>
            <person name="Han Y."/>
            <person name="Hu H."/>
            <person name="Hughes D.S.T."/>
            <person name="Huylmans A.-K."/>
            <person name="Kemena C."/>
            <person name="Kremer L.P.M."/>
            <person name="Lee S.L."/>
            <person name="Lopez-Ezquerra A."/>
            <person name="Mallet L."/>
            <person name="Monroy-Kuhn J.M."/>
            <person name="Moser A."/>
            <person name="Murali S.C."/>
            <person name="Muzny D.M."/>
            <person name="Otani S."/>
            <person name="Piulachs M.-D."/>
            <person name="Poelchau M."/>
            <person name="Qu J."/>
            <person name="Schaub F."/>
            <person name="Wada-Katsumata A."/>
            <person name="Worley K.C."/>
            <person name="Xie Q."/>
            <person name="Ylla G."/>
            <person name="Poulsen M."/>
            <person name="Gibbs R.A."/>
            <person name="Schal C."/>
            <person name="Richards S."/>
            <person name="Belles X."/>
            <person name="Korb J."/>
            <person name="Bornberg-Bauer E."/>
        </authorList>
    </citation>
    <scope>NUCLEOTIDE SEQUENCE [LARGE SCALE GENOMIC DNA]</scope>
    <source>
        <tissue evidence="10">Whole body</tissue>
    </source>
</reference>
<keyword evidence="11" id="KW-1185">Reference proteome</keyword>
<feature type="domain" description="HSF-type DNA-binding" evidence="9">
    <location>
        <begin position="53"/>
        <end position="77"/>
    </location>
</feature>
<feature type="region of interest" description="Disordered" evidence="8">
    <location>
        <begin position="473"/>
        <end position="495"/>
    </location>
</feature>
<evidence type="ECO:0000256" key="8">
    <source>
        <dbReference type="SAM" id="MobiDB-lite"/>
    </source>
</evidence>
<comment type="caution">
    <text evidence="10">The sequence shown here is derived from an EMBL/GenBank/DDBJ whole genome shotgun (WGS) entry which is preliminary data.</text>
</comment>
<dbReference type="GO" id="GO:0043565">
    <property type="term" value="F:sequence-specific DNA binding"/>
    <property type="evidence" value="ECO:0007669"/>
    <property type="project" value="InterPro"/>
</dbReference>
<dbReference type="InterPro" id="IPR036388">
    <property type="entry name" value="WH-like_DNA-bd_sf"/>
</dbReference>
<feature type="region of interest" description="Disordered" evidence="8">
    <location>
        <begin position="285"/>
        <end position="307"/>
    </location>
</feature>
<keyword evidence="6" id="KW-0539">Nucleus</keyword>
<dbReference type="FunCoup" id="A0A2J7PT57">
    <property type="interactions" value="145"/>
</dbReference>
<organism evidence="10 11">
    <name type="scientific">Cryptotermes secundus</name>
    <dbReference type="NCBI Taxonomy" id="105785"/>
    <lineage>
        <taxon>Eukaryota</taxon>
        <taxon>Metazoa</taxon>
        <taxon>Ecdysozoa</taxon>
        <taxon>Arthropoda</taxon>
        <taxon>Hexapoda</taxon>
        <taxon>Insecta</taxon>
        <taxon>Pterygota</taxon>
        <taxon>Neoptera</taxon>
        <taxon>Polyneoptera</taxon>
        <taxon>Dictyoptera</taxon>
        <taxon>Blattodea</taxon>
        <taxon>Blattoidea</taxon>
        <taxon>Termitoidae</taxon>
        <taxon>Kalotermitidae</taxon>
        <taxon>Cryptotermitinae</taxon>
        <taxon>Cryptotermes</taxon>
    </lineage>
</organism>
<dbReference type="SMART" id="SM00415">
    <property type="entry name" value="HSF"/>
    <property type="match status" value="1"/>
</dbReference>
<dbReference type="STRING" id="105785.A0A2J7PT57"/>
<dbReference type="InterPro" id="IPR000232">
    <property type="entry name" value="HSF_DNA-bd"/>
</dbReference>
<evidence type="ECO:0000313" key="11">
    <source>
        <dbReference type="Proteomes" id="UP000235965"/>
    </source>
</evidence>
<evidence type="ECO:0000256" key="1">
    <source>
        <dbReference type="ARBA" id="ARBA00004123"/>
    </source>
</evidence>
<dbReference type="PANTHER" id="PTHR10015">
    <property type="entry name" value="HEAT SHOCK TRANSCRIPTION FACTOR"/>
    <property type="match status" value="1"/>
</dbReference>
<accession>A0A2J7PT57</accession>
<evidence type="ECO:0000256" key="7">
    <source>
        <dbReference type="RuleBase" id="RU004020"/>
    </source>
</evidence>